<keyword evidence="2" id="KW-1133">Transmembrane helix</keyword>
<dbReference type="Proteomes" id="UP000265120">
    <property type="component" value="Chromosome 20"/>
</dbReference>
<name>A0A3P8WRU8_CYNSE</name>
<keyword evidence="2" id="KW-0472">Membrane</keyword>
<evidence type="ECO:0000313" key="4">
    <source>
        <dbReference type="Proteomes" id="UP000265120"/>
    </source>
</evidence>
<protein>
    <submittedName>
        <fullName evidence="3">Uncharacterized LOC103396235</fullName>
    </submittedName>
</protein>
<dbReference type="InParanoid" id="A0A3P8WRU8"/>
<accession>A0A3P8WRU8</accession>
<evidence type="ECO:0000256" key="1">
    <source>
        <dbReference type="SAM" id="MobiDB-lite"/>
    </source>
</evidence>
<feature type="region of interest" description="Disordered" evidence="1">
    <location>
        <begin position="109"/>
        <end position="137"/>
    </location>
</feature>
<feature type="region of interest" description="Disordered" evidence="1">
    <location>
        <begin position="42"/>
        <end position="63"/>
    </location>
</feature>
<dbReference type="Pfam" id="PF15932">
    <property type="entry name" value="DUF4748"/>
    <property type="match status" value="1"/>
</dbReference>
<sequence length="137" mass="15474">MKRCFYPGVEPDVTRRSFIGHFPTSCNSARLLHVCPAVFQVSSETGSQSSQRTVGKEDPEEPQYYSKKKAMNPMVKVGYAWMIGLPSGIIGFLLAKRQVDKNRLKQLKVRQRMRASGEGEHESSRYSRHAADVGLNR</sequence>
<dbReference type="GeneTree" id="ENSGT00940000181222"/>
<keyword evidence="4" id="KW-1185">Reference proteome</keyword>
<reference evidence="3" key="2">
    <citation type="submission" date="2025-08" db="UniProtKB">
        <authorList>
            <consortium name="Ensembl"/>
        </authorList>
    </citation>
    <scope>IDENTIFICATION</scope>
</reference>
<keyword evidence="2" id="KW-0812">Transmembrane</keyword>
<reference evidence="3 4" key="1">
    <citation type="journal article" date="2014" name="Nat. Genet.">
        <title>Whole-genome sequence of a flatfish provides insights into ZW sex chromosome evolution and adaptation to a benthic lifestyle.</title>
        <authorList>
            <person name="Chen S."/>
            <person name="Zhang G."/>
            <person name="Shao C."/>
            <person name="Huang Q."/>
            <person name="Liu G."/>
            <person name="Zhang P."/>
            <person name="Song W."/>
            <person name="An N."/>
            <person name="Chalopin D."/>
            <person name="Volff J.N."/>
            <person name="Hong Y."/>
            <person name="Li Q."/>
            <person name="Sha Z."/>
            <person name="Zhou H."/>
            <person name="Xie M."/>
            <person name="Yu Q."/>
            <person name="Liu Y."/>
            <person name="Xiang H."/>
            <person name="Wang N."/>
            <person name="Wu K."/>
            <person name="Yang C."/>
            <person name="Zhou Q."/>
            <person name="Liao X."/>
            <person name="Yang L."/>
            <person name="Hu Q."/>
            <person name="Zhang J."/>
            <person name="Meng L."/>
            <person name="Jin L."/>
            <person name="Tian Y."/>
            <person name="Lian J."/>
            <person name="Yang J."/>
            <person name="Miao G."/>
            <person name="Liu S."/>
            <person name="Liang Z."/>
            <person name="Yan F."/>
            <person name="Li Y."/>
            <person name="Sun B."/>
            <person name="Zhang H."/>
            <person name="Zhang J."/>
            <person name="Zhu Y."/>
            <person name="Du M."/>
            <person name="Zhao Y."/>
            <person name="Schartl M."/>
            <person name="Tang Q."/>
            <person name="Wang J."/>
        </authorList>
    </citation>
    <scope>NUCLEOTIDE SEQUENCE</scope>
</reference>
<feature type="transmembrane region" description="Helical" evidence="2">
    <location>
        <begin position="78"/>
        <end position="95"/>
    </location>
</feature>
<dbReference type="STRING" id="244447.ENSCSEP00000029494"/>
<evidence type="ECO:0000313" key="3">
    <source>
        <dbReference type="Ensembl" id="ENSCSEP00000029494.1"/>
    </source>
</evidence>
<proteinExistence type="predicted"/>
<organism evidence="3 4">
    <name type="scientific">Cynoglossus semilaevis</name>
    <name type="common">Tongue sole</name>
    <dbReference type="NCBI Taxonomy" id="244447"/>
    <lineage>
        <taxon>Eukaryota</taxon>
        <taxon>Metazoa</taxon>
        <taxon>Chordata</taxon>
        <taxon>Craniata</taxon>
        <taxon>Vertebrata</taxon>
        <taxon>Euteleostomi</taxon>
        <taxon>Actinopterygii</taxon>
        <taxon>Neopterygii</taxon>
        <taxon>Teleostei</taxon>
        <taxon>Neoteleostei</taxon>
        <taxon>Acanthomorphata</taxon>
        <taxon>Carangaria</taxon>
        <taxon>Pleuronectiformes</taxon>
        <taxon>Pleuronectoidei</taxon>
        <taxon>Cynoglossidae</taxon>
        <taxon>Cynoglossinae</taxon>
        <taxon>Cynoglossus</taxon>
    </lineage>
</organism>
<feature type="compositionally biased region" description="Basic and acidic residues" evidence="1">
    <location>
        <begin position="115"/>
        <end position="131"/>
    </location>
</feature>
<dbReference type="AlphaFoldDB" id="A0A3P8WRU8"/>
<dbReference type="InterPro" id="IPR031833">
    <property type="entry name" value="DUF4748"/>
</dbReference>
<feature type="compositionally biased region" description="Polar residues" evidence="1">
    <location>
        <begin position="42"/>
        <end position="53"/>
    </location>
</feature>
<reference evidence="3" key="3">
    <citation type="submission" date="2025-09" db="UniProtKB">
        <authorList>
            <consortium name="Ensembl"/>
        </authorList>
    </citation>
    <scope>IDENTIFICATION</scope>
</reference>
<dbReference type="Ensembl" id="ENSCSET00000029895.1">
    <property type="protein sequence ID" value="ENSCSEP00000029494.1"/>
    <property type="gene ID" value="ENSCSEG00000018895.1"/>
</dbReference>
<evidence type="ECO:0000256" key="2">
    <source>
        <dbReference type="SAM" id="Phobius"/>
    </source>
</evidence>